<dbReference type="InterPro" id="IPR036188">
    <property type="entry name" value="FAD/NAD-bd_sf"/>
</dbReference>
<keyword evidence="1" id="KW-0472">Membrane</keyword>
<dbReference type="Pfam" id="PF01593">
    <property type="entry name" value="Amino_oxidase"/>
    <property type="match status" value="1"/>
</dbReference>
<name>A0A7V1EIP9_UNCW3</name>
<proteinExistence type="predicted"/>
<protein>
    <submittedName>
        <fullName evidence="3">NAD(P)/FAD-dependent oxidoreductase</fullName>
    </submittedName>
</protein>
<dbReference type="GO" id="GO:0016491">
    <property type="term" value="F:oxidoreductase activity"/>
    <property type="evidence" value="ECO:0007669"/>
    <property type="project" value="InterPro"/>
</dbReference>
<feature type="transmembrane region" description="Helical" evidence="1">
    <location>
        <begin position="20"/>
        <end position="38"/>
    </location>
</feature>
<evidence type="ECO:0000313" key="3">
    <source>
        <dbReference type="EMBL" id="HDY59732.1"/>
    </source>
</evidence>
<dbReference type="PANTHER" id="PTHR43734">
    <property type="entry name" value="PHYTOENE DESATURASE"/>
    <property type="match status" value="1"/>
</dbReference>
<keyword evidence="1" id="KW-0812">Transmembrane</keyword>
<dbReference type="PANTHER" id="PTHR43734:SF1">
    <property type="entry name" value="PHYTOENE DESATURASE"/>
    <property type="match status" value="1"/>
</dbReference>
<feature type="domain" description="Amine oxidase" evidence="2">
    <location>
        <begin position="27"/>
        <end position="382"/>
    </location>
</feature>
<dbReference type="EMBL" id="DSKY01000021">
    <property type="protein sequence ID" value="HDY59732.1"/>
    <property type="molecule type" value="Genomic_DNA"/>
</dbReference>
<organism evidence="3">
    <name type="scientific">candidate division WOR-3 bacterium</name>
    <dbReference type="NCBI Taxonomy" id="2052148"/>
    <lineage>
        <taxon>Bacteria</taxon>
        <taxon>Bacteria division WOR-3</taxon>
    </lineage>
</organism>
<comment type="caution">
    <text evidence="3">The sequence shown here is derived from an EMBL/GenBank/DDBJ whole genome shotgun (WGS) entry which is preliminary data.</text>
</comment>
<evidence type="ECO:0000259" key="2">
    <source>
        <dbReference type="Pfam" id="PF01593"/>
    </source>
</evidence>
<dbReference type="Gene3D" id="3.50.50.60">
    <property type="entry name" value="FAD/NAD(P)-binding domain"/>
    <property type="match status" value="2"/>
</dbReference>
<keyword evidence="1" id="KW-1133">Transmembrane helix</keyword>
<dbReference type="PRINTS" id="PR00419">
    <property type="entry name" value="ADXRDTASE"/>
</dbReference>
<accession>A0A7V1EIP9</accession>
<sequence length="509" mass="56153">MKWPAIGGLPMSQKRETKEIVIIGAGIAGLATGCYARMNGYRTRIFERHNLPGGLCTSWTRKGFVFDGCLHNLAGSSPSSKLYRVWEELGAAPGWKIINHKEFTRIEDAPGRALTFYTDIDRLEHHLKELSPADAEVIDEYIRAARRFAGLDLMGMLVAGPGDVLKMLPRLPSVMKWMKVTLREFGRRFRDPFLRRAFPCVQYDLPDAPVAVSLAFLTGLHRGDLGWVEGGSLALAQALARRYAELGGEIQYRARVERILVENDRAVGVRLADGTEDRADLVISAADGHATIFGLLEGRYLNDKIRNYYAKPPGRSPMSLQVSLGINRDLSPEPHAMVLFLDEPVTVAGEARDRLDLENYAFDPGFAPPGKTALKVMLETSYDYWRDLMDRGRAEYDAEKERTAAAVIGALARRFPGLGEDVEVIDVATPLTTERVTGNWRGLQAYASSWKDGLLGGGISKTLPGLGNFHMVGQWAGATIGLSTVAVMGRKLVKEICEQDGKRFVTTVG</sequence>
<dbReference type="InterPro" id="IPR002937">
    <property type="entry name" value="Amino_oxidase"/>
</dbReference>
<dbReference type="AlphaFoldDB" id="A0A7V1EIP9"/>
<reference evidence="3" key="1">
    <citation type="journal article" date="2020" name="mSystems">
        <title>Genome- and Community-Level Interaction Insights into Carbon Utilization and Element Cycling Functions of Hydrothermarchaeota in Hydrothermal Sediment.</title>
        <authorList>
            <person name="Zhou Z."/>
            <person name="Liu Y."/>
            <person name="Xu W."/>
            <person name="Pan J."/>
            <person name="Luo Z.H."/>
            <person name="Li M."/>
        </authorList>
    </citation>
    <scope>NUCLEOTIDE SEQUENCE [LARGE SCALE GENOMIC DNA]</scope>
    <source>
        <strain evidence="3">SpSt-258</strain>
    </source>
</reference>
<gene>
    <name evidence="3" type="ORF">ENP86_09315</name>
</gene>
<evidence type="ECO:0000256" key="1">
    <source>
        <dbReference type="SAM" id="Phobius"/>
    </source>
</evidence>
<dbReference type="SUPFAM" id="SSF51905">
    <property type="entry name" value="FAD/NAD(P)-binding domain"/>
    <property type="match status" value="1"/>
</dbReference>
<dbReference type="PROSITE" id="PS51257">
    <property type="entry name" value="PROKAR_LIPOPROTEIN"/>
    <property type="match status" value="1"/>
</dbReference>